<dbReference type="AlphaFoldDB" id="A0AA88QBJ9"/>
<dbReference type="EMBL" id="JAUYZG010000001">
    <property type="protein sequence ID" value="KAK2917106.1"/>
    <property type="molecule type" value="Genomic_DNA"/>
</dbReference>
<feature type="domain" description="AIG1-type G" evidence="11">
    <location>
        <begin position="344"/>
        <end position="543"/>
    </location>
</feature>
<feature type="domain" description="AIG1-type G" evidence="11">
    <location>
        <begin position="67"/>
        <end position="265"/>
    </location>
</feature>
<dbReference type="Proteomes" id="UP001187343">
    <property type="component" value="Unassembled WGS sequence"/>
</dbReference>
<dbReference type="PRINTS" id="PR00722">
    <property type="entry name" value="CHYMOTRYPSIN"/>
</dbReference>
<dbReference type="PANTHER" id="PTHR10903:SF188">
    <property type="entry name" value="GTPASE IMAP FAMILY MEMBER 2-LIKE-RELATED"/>
    <property type="match status" value="1"/>
</dbReference>
<dbReference type="CDD" id="cd00190">
    <property type="entry name" value="Tryp_SPc"/>
    <property type="match status" value="1"/>
</dbReference>
<dbReference type="Gene3D" id="2.40.10.10">
    <property type="entry name" value="Trypsin-like serine proteases"/>
    <property type="match status" value="1"/>
</dbReference>
<dbReference type="InterPro" id="IPR006703">
    <property type="entry name" value="G_AIG1"/>
</dbReference>
<dbReference type="GO" id="GO:0006508">
    <property type="term" value="P:proteolysis"/>
    <property type="evidence" value="ECO:0007669"/>
    <property type="project" value="UniProtKB-KW"/>
</dbReference>
<dbReference type="SMART" id="SM00020">
    <property type="entry name" value="Tryp_SPc"/>
    <property type="match status" value="1"/>
</dbReference>
<feature type="region of interest" description="Disordered" evidence="9">
    <location>
        <begin position="256"/>
        <end position="279"/>
    </location>
</feature>
<evidence type="ECO:0000256" key="2">
    <source>
        <dbReference type="ARBA" id="ARBA00022670"/>
    </source>
</evidence>
<evidence type="ECO:0000259" key="10">
    <source>
        <dbReference type="PROSITE" id="PS50240"/>
    </source>
</evidence>
<dbReference type="InterPro" id="IPR001254">
    <property type="entry name" value="Trypsin_dom"/>
</dbReference>
<comment type="caution">
    <text evidence="12">The sequence shown here is derived from an EMBL/GenBank/DDBJ whole genome shotgun (WGS) entry which is preliminary data.</text>
</comment>
<dbReference type="GO" id="GO:0004252">
    <property type="term" value="F:serine-type endopeptidase activity"/>
    <property type="evidence" value="ECO:0007669"/>
    <property type="project" value="InterPro"/>
</dbReference>
<dbReference type="Gene3D" id="3.40.50.300">
    <property type="entry name" value="P-loop containing nucleotide triphosphate hydrolases"/>
    <property type="match status" value="2"/>
</dbReference>
<evidence type="ECO:0000256" key="7">
    <source>
        <dbReference type="ARBA" id="ARBA00023157"/>
    </source>
</evidence>
<protein>
    <submittedName>
        <fullName evidence="12">Uncharacterized protein</fullName>
    </submittedName>
</protein>
<dbReference type="InterPro" id="IPR033116">
    <property type="entry name" value="TRYPSIN_SER"/>
</dbReference>
<dbReference type="FunFam" id="2.40.10.10:FF:000024">
    <property type="entry name" value="Serine protease 53"/>
    <property type="match status" value="1"/>
</dbReference>
<dbReference type="PROSITE" id="PS50240">
    <property type="entry name" value="TRYPSIN_DOM"/>
    <property type="match status" value="1"/>
</dbReference>
<name>A0AA88QBJ9_9TELE</name>
<gene>
    <name evidence="12" type="ORF">Q8A67_001480</name>
</gene>
<keyword evidence="6" id="KW-0342">GTP-binding</keyword>
<keyword evidence="13" id="KW-1185">Reference proteome</keyword>
<accession>A0AA88QBJ9</accession>
<dbReference type="InterPro" id="IPR045058">
    <property type="entry name" value="GIMA/IAN/Toc"/>
</dbReference>
<proteinExistence type="inferred from homology"/>
<evidence type="ECO:0000256" key="1">
    <source>
        <dbReference type="ARBA" id="ARBA00008535"/>
    </source>
</evidence>
<dbReference type="SUPFAM" id="SSF52540">
    <property type="entry name" value="P-loop containing nucleoside triphosphate hydrolases"/>
    <property type="match status" value="2"/>
</dbReference>
<evidence type="ECO:0000313" key="13">
    <source>
        <dbReference type="Proteomes" id="UP001187343"/>
    </source>
</evidence>
<evidence type="ECO:0000256" key="9">
    <source>
        <dbReference type="SAM" id="MobiDB-lite"/>
    </source>
</evidence>
<keyword evidence="7" id="KW-1015">Disulfide bond</keyword>
<dbReference type="PROSITE" id="PS51720">
    <property type="entry name" value="G_AIG1"/>
    <property type="match status" value="2"/>
</dbReference>
<keyword evidence="3" id="KW-0732">Signal</keyword>
<feature type="region of interest" description="Disordered" evidence="9">
    <location>
        <begin position="542"/>
        <end position="561"/>
    </location>
</feature>
<keyword evidence="4" id="KW-0547">Nucleotide-binding</keyword>
<keyword evidence="2 8" id="KW-0645">Protease</keyword>
<evidence type="ECO:0000256" key="5">
    <source>
        <dbReference type="ARBA" id="ARBA00022801"/>
    </source>
</evidence>
<dbReference type="SUPFAM" id="SSF50494">
    <property type="entry name" value="Trypsin-like serine proteases"/>
    <property type="match status" value="1"/>
</dbReference>
<feature type="domain" description="Peptidase S1" evidence="10">
    <location>
        <begin position="615"/>
        <end position="846"/>
    </location>
</feature>
<evidence type="ECO:0000259" key="11">
    <source>
        <dbReference type="PROSITE" id="PS51720"/>
    </source>
</evidence>
<dbReference type="PROSITE" id="PS00135">
    <property type="entry name" value="TRYPSIN_SER"/>
    <property type="match status" value="1"/>
</dbReference>
<dbReference type="InterPro" id="IPR009003">
    <property type="entry name" value="Peptidase_S1_PA"/>
</dbReference>
<keyword evidence="8" id="KW-0720">Serine protease</keyword>
<keyword evidence="5 8" id="KW-0378">Hydrolase</keyword>
<comment type="similarity">
    <text evidence="1">Belongs to the TRAFAC class TrmE-Era-EngA-EngB-Septin-like GTPase superfamily. AIG1/Toc34/Toc159-like paraseptin GTPase family. IAN subfamily.</text>
</comment>
<evidence type="ECO:0000313" key="12">
    <source>
        <dbReference type="EMBL" id="KAK2917106.1"/>
    </source>
</evidence>
<reference evidence="12" key="1">
    <citation type="submission" date="2023-08" db="EMBL/GenBank/DDBJ databases">
        <title>Chromosome-level Genome Assembly of mud carp (Cirrhinus molitorella).</title>
        <authorList>
            <person name="Liu H."/>
        </authorList>
    </citation>
    <scope>NUCLEOTIDE SEQUENCE</scope>
    <source>
        <strain evidence="12">Prfri</strain>
        <tissue evidence="12">Muscle</tissue>
    </source>
</reference>
<evidence type="ECO:0000256" key="6">
    <source>
        <dbReference type="ARBA" id="ARBA00023134"/>
    </source>
</evidence>
<dbReference type="Pfam" id="PF04548">
    <property type="entry name" value="AIG1"/>
    <property type="match status" value="2"/>
</dbReference>
<dbReference type="Pfam" id="PF00089">
    <property type="entry name" value="Trypsin"/>
    <property type="match status" value="1"/>
</dbReference>
<evidence type="ECO:0000256" key="3">
    <source>
        <dbReference type="ARBA" id="ARBA00022729"/>
    </source>
</evidence>
<sequence>MKKTVWTSTSVFSSSGTRLLQQQIALQTEFLWQRWSHQQILGASDDVLTDQPSTPAEMSGISSSPDDPVIQILLMGRYGSGKSSSGNTIVGEKKFQIREHETKVCEGQTQISGKQVKLFISPDPLDSDLNEEQLENMKDKLVSRCSSGLSAVLLTVPLLEPVQNEEEMLDYIKCLFDPEVQKYMMILFTRGDELEELDQTIDEYLQKKCNADVQQLVTECGGMFHIFNNKSKSEKQKQELLLKIEAMMKKNGGKFTSKQMKRNESKRGHPITFSGESPAKIPNRTDLRLVLLGKTGSGKKVVQLPGKALTLTSEEGASATEGAESRGVDHFIPEMPAIGSSPDDPVIQILLMGRYGSGKSSSGNTIVGGEKKFQVREHETELCKGQTQISGKQVKLFISPDPLDPDLNEEQLDNMKDKLVSQCSSGLSAVLLTVSLLEPVQKEEEILDYIKCLFGPEVQKYMMILFTRGDELEELDQTIDEYLQKKCNADVQQLVTECGGRFHIFNNKSKSGKQKQELLLKIEAIMKKNGGKFTMKQMRRNENKRGPPVTFSGESPAKIPNRTDLRLRNSSQITEQNRRMKFNSALSVSGITLLYIAGCLCQLDVCGRARLKSKVFGGENARTKNWPWQVSIHYNYTHHCGGTLITKDWVLSAAHCFQDHDESDTVMYFGRLRQFGSNPYETNRTARRIIKHPKYDRFNGDNDIALVQLSSSVTFTERIKPVCLAAAGSVFAAGTQSWVTGWGSLQSEAKPFDLLQEMMVPVVNNSDCDNVYGGNITNNMICAGLLNQVEKGVCTGDSGGPVVSRKGFLWIQSGILSFGKECVNPKYPTVSTRVSQYQNWIKSYLGSNRPGFVAFNIN</sequence>
<dbReference type="InterPro" id="IPR001314">
    <property type="entry name" value="Peptidase_S1A"/>
</dbReference>
<dbReference type="InterPro" id="IPR018114">
    <property type="entry name" value="TRYPSIN_HIS"/>
</dbReference>
<organism evidence="12 13">
    <name type="scientific">Cirrhinus molitorella</name>
    <name type="common">mud carp</name>
    <dbReference type="NCBI Taxonomy" id="172907"/>
    <lineage>
        <taxon>Eukaryota</taxon>
        <taxon>Metazoa</taxon>
        <taxon>Chordata</taxon>
        <taxon>Craniata</taxon>
        <taxon>Vertebrata</taxon>
        <taxon>Euteleostomi</taxon>
        <taxon>Actinopterygii</taxon>
        <taxon>Neopterygii</taxon>
        <taxon>Teleostei</taxon>
        <taxon>Ostariophysi</taxon>
        <taxon>Cypriniformes</taxon>
        <taxon>Cyprinidae</taxon>
        <taxon>Labeoninae</taxon>
        <taxon>Labeonini</taxon>
        <taxon>Cirrhinus</taxon>
    </lineage>
</organism>
<dbReference type="PANTHER" id="PTHR10903">
    <property type="entry name" value="GTPASE, IMAP FAMILY MEMBER-RELATED"/>
    <property type="match status" value="1"/>
</dbReference>
<dbReference type="PROSITE" id="PS00134">
    <property type="entry name" value="TRYPSIN_HIS"/>
    <property type="match status" value="1"/>
</dbReference>
<dbReference type="GO" id="GO:0005525">
    <property type="term" value="F:GTP binding"/>
    <property type="evidence" value="ECO:0007669"/>
    <property type="project" value="UniProtKB-KW"/>
</dbReference>
<evidence type="ECO:0000256" key="4">
    <source>
        <dbReference type="ARBA" id="ARBA00022741"/>
    </source>
</evidence>
<evidence type="ECO:0000256" key="8">
    <source>
        <dbReference type="RuleBase" id="RU363034"/>
    </source>
</evidence>
<dbReference type="InterPro" id="IPR027417">
    <property type="entry name" value="P-loop_NTPase"/>
</dbReference>
<dbReference type="InterPro" id="IPR043504">
    <property type="entry name" value="Peptidase_S1_PA_chymotrypsin"/>
</dbReference>